<feature type="transmembrane region" description="Helical" evidence="7">
    <location>
        <begin position="242"/>
        <end position="263"/>
    </location>
</feature>
<dbReference type="SUPFAM" id="SSF161098">
    <property type="entry name" value="MetI-like"/>
    <property type="match status" value="1"/>
</dbReference>
<dbReference type="Pfam" id="PF00528">
    <property type="entry name" value="BPD_transp_1"/>
    <property type="match status" value="1"/>
</dbReference>
<evidence type="ECO:0000256" key="4">
    <source>
        <dbReference type="ARBA" id="ARBA00022692"/>
    </source>
</evidence>
<comment type="subcellular location">
    <subcellularLocation>
        <location evidence="1 7">Cell membrane</location>
        <topology evidence="1 7">Multi-pass membrane protein</topology>
    </subcellularLocation>
</comment>
<dbReference type="GO" id="GO:0005886">
    <property type="term" value="C:plasma membrane"/>
    <property type="evidence" value="ECO:0007669"/>
    <property type="project" value="UniProtKB-SubCell"/>
</dbReference>
<comment type="similarity">
    <text evidence="7">Belongs to the binding-protein-dependent transport system permease family.</text>
</comment>
<keyword evidence="6 7" id="KW-0472">Membrane</keyword>
<dbReference type="KEGG" id="ssm:Spirs_0811"/>
<evidence type="ECO:0000256" key="1">
    <source>
        <dbReference type="ARBA" id="ARBA00004651"/>
    </source>
</evidence>
<dbReference type="Gene3D" id="1.10.3720.10">
    <property type="entry name" value="MetI-like"/>
    <property type="match status" value="1"/>
</dbReference>
<feature type="transmembrane region" description="Helical" evidence="7">
    <location>
        <begin position="72"/>
        <end position="96"/>
    </location>
</feature>
<dbReference type="OrthoDB" id="9773467at2"/>
<keyword evidence="4 7" id="KW-0812">Transmembrane</keyword>
<feature type="domain" description="ABC transmembrane type-1" evidence="8">
    <location>
        <begin position="72"/>
        <end position="263"/>
    </location>
</feature>
<feature type="transmembrane region" description="Helical" evidence="7">
    <location>
        <begin position="12"/>
        <end position="34"/>
    </location>
</feature>
<evidence type="ECO:0000256" key="3">
    <source>
        <dbReference type="ARBA" id="ARBA00022475"/>
    </source>
</evidence>
<dbReference type="PANTHER" id="PTHR32243">
    <property type="entry name" value="MALTOSE TRANSPORT SYSTEM PERMEASE-RELATED"/>
    <property type="match status" value="1"/>
</dbReference>
<accession>E1RC66</accession>
<keyword evidence="5 7" id="KW-1133">Transmembrane helix</keyword>
<keyword evidence="2 7" id="KW-0813">Transport</keyword>
<reference evidence="9 10" key="1">
    <citation type="journal article" date="2010" name="Stand. Genomic Sci.">
        <title>Complete genome sequence of Spirochaeta smaragdinae type strain (SEBR 4228).</title>
        <authorList>
            <person name="Mavromatis K."/>
            <person name="Yasawong M."/>
            <person name="Chertkov O."/>
            <person name="Lapidus A."/>
            <person name="Lucas S."/>
            <person name="Nolan M."/>
            <person name="Del Rio T.G."/>
            <person name="Tice H."/>
            <person name="Cheng J.F."/>
            <person name="Pitluck S."/>
            <person name="Liolios K."/>
            <person name="Ivanova N."/>
            <person name="Tapia R."/>
            <person name="Han C."/>
            <person name="Bruce D."/>
            <person name="Goodwin L."/>
            <person name="Pati A."/>
            <person name="Chen A."/>
            <person name="Palaniappan K."/>
            <person name="Land M."/>
            <person name="Hauser L."/>
            <person name="Chang Y.J."/>
            <person name="Jeffries C.D."/>
            <person name="Detter J.C."/>
            <person name="Rohde M."/>
            <person name="Brambilla E."/>
            <person name="Spring S."/>
            <person name="Goker M."/>
            <person name="Sikorski J."/>
            <person name="Woyke T."/>
            <person name="Bristow J."/>
            <person name="Eisen J.A."/>
            <person name="Markowitz V."/>
            <person name="Hugenholtz P."/>
            <person name="Klenk H.P."/>
            <person name="Kyrpides N.C."/>
        </authorList>
    </citation>
    <scope>NUCLEOTIDE SEQUENCE [LARGE SCALE GENOMIC DNA]</scope>
    <source>
        <strain evidence="10">DSM 11293 / JCM 15392 / SEBR 4228</strain>
    </source>
</reference>
<dbReference type="CDD" id="cd06261">
    <property type="entry name" value="TM_PBP2"/>
    <property type="match status" value="1"/>
</dbReference>
<dbReference type="RefSeq" id="WP_013253410.1">
    <property type="nucleotide sequence ID" value="NC_014364.1"/>
</dbReference>
<dbReference type="GO" id="GO:0055085">
    <property type="term" value="P:transmembrane transport"/>
    <property type="evidence" value="ECO:0007669"/>
    <property type="project" value="InterPro"/>
</dbReference>
<gene>
    <name evidence="9" type="ordered locus">Spirs_0811</name>
</gene>
<dbReference type="PROSITE" id="PS50928">
    <property type="entry name" value="ABC_TM1"/>
    <property type="match status" value="1"/>
</dbReference>
<dbReference type="InterPro" id="IPR000515">
    <property type="entry name" value="MetI-like"/>
</dbReference>
<dbReference type="EMBL" id="CP002116">
    <property type="protein sequence ID" value="ADK79946.1"/>
    <property type="molecule type" value="Genomic_DNA"/>
</dbReference>
<evidence type="ECO:0000313" key="10">
    <source>
        <dbReference type="Proteomes" id="UP000002318"/>
    </source>
</evidence>
<protein>
    <submittedName>
        <fullName evidence="9">Binding-protein-dependent transport systems inner membrane component</fullName>
    </submittedName>
</protein>
<keyword evidence="10" id="KW-1185">Reference proteome</keyword>
<dbReference type="STRING" id="573413.Spirs_0811"/>
<dbReference type="Proteomes" id="UP000002318">
    <property type="component" value="Chromosome"/>
</dbReference>
<dbReference type="HOGENOM" id="CLU_016047_1_2_12"/>
<evidence type="ECO:0000256" key="6">
    <source>
        <dbReference type="ARBA" id="ARBA00023136"/>
    </source>
</evidence>
<evidence type="ECO:0000313" key="9">
    <source>
        <dbReference type="EMBL" id="ADK79946.1"/>
    </source>
</evidence>
<dbReference type="eggNOG" id="COG0395">
    <property type="taxonomic scope" value="Bacteria"/>
</dbReference>
<organism evidence="9 10">
    <name type="scientific">Sediminispirochaeta smaragdinae (strain DSM 11293 / JCM 15392 / SEBR 4228)</name>
    <name type="common">Spirochaeta smaragdinae</name>
    <dbReference type="NCBI Taxonomy" id="573413"/>
    <lineage>
        <taxon>Bacteria</taxon>
        <taxon>Pseudomonadati</taxon>
        <taxon>Spirochaetota</taxon>
        <taxon>Spirochaetia</taxon>
        <taxon>Spirochaetales</taxon>
        <taxon>Spirochaetaceae</taxon>
        <taxon>Sediminispirochaeta</taxon>
    </lineage>
</organism>
<evidence type="ECO:0000256" key="2">
    <source>
        <dbReference type="ARBA" id="ARBA00022448"/>
    </source>
</evidence>
<feature type="transmembrane region" description="Helical" evidence="7">
    <location>
        <begin position="140"/>
        <end position="163"/>
    </location>
</feature>
<feature type="transmembrane region" description="Helical" evidence="7">
    <location>
        <begin position="184"/>
        <end position="206"/>
    </location>
</feature>
<dbReference type="InterPro" id="IPR050901">
    <property type="entry name" value="BP-dep_ABC_trans_perm"/>
</dbReference>
<proteinExistence type="inferred from homology"/>
<evidence type="ECO:0000256" key="5">
    <source>
        <dbReference type="ARBA" id="ARBA00022989"/>
    </source>
</evidence>
<evidence type="ECO:0000259" key="8">
    <source>
        <dbReference type="PROSITE" id="PS50928"/>
    </source>
</evidence>
<sequence>MTRTARKKTTKRVSYLLLTCISICVAFPIIWLVITSLKTYPEIYGYPITYYPHTITFEHYQKISDMGFFKHFINSIIVSGGTMLLSVLIGLFPAYAFSRYSFRGRGGLMASALLFQMFPMAVLLLPIFRLLHSIGLLDTHIGLILAYLPFTTPITIVFLRSFFISVPKALEEAAVIDGCNLPQAFVKVILPVALPGIAAVGIYTFLFSWAELMYSMSILVTEDIQNIPAFLSVFVGEYQTRWGPLFAGSIVSMLPPLVMFMLMQRYFIAGLTSGSVKG</sequence>
<dbReference type="AlphaFoldDB" id="E1RC66"/>
<name>E1RC66_SEDSS</name>
<feature type="transmembrane region" description="Helical" evidence="7">
    <location>
        <begin position="108"/>
        <end position="128"/>
    </location>
</feature>
<dbReference type="PANTHER" id="PTHR32243:SF18">
    <property type="entry name" value="INNER MEMBRANE ABC TRANSPORTER PERMEASE PROTEIN YCJP"/>
    <property type="match status" value="1"/>
</dbReference>
<dbReference type="InterPro" id="IPR035906">
    <property type="entry name" value="MetI-like_sf"/>
</dbReference>
<evidence type="ECO:0000256" key="7">
    <source>
        <dbReference type="RuleBase" id="RU363032"/>
    </source>
</evidence>
<keyword evidence="3" id="KW-1003">Cell membrane</keyword>